<feature type="region of interest" description="Disordered" evidence="1">
    <location>
        <begin position="295"/>
        <end position="359"/>
    </location>
</feature>
<accession>A0A6A7ACG1</accession>
<dbReference type="EMBL" id="MU006219">
    <property type="protein sequence ID" value="KAF2830398.1"/>
    <property type="molecule type" value="Genomic_DNA"/>
</dbReference>
<dbReference type="Proteomes" id="UP000799424">
    <property type="component" value="Unassembled WGS sequence"/>
</dbReference>
<feature type="compositionally biased region" description="Basic and acidic residues" evidence="1">
    <location>
        <begin position="295"/>
        <end position="319"/>
    </location>
</feature>
<evidence type="ECO:0000313" key="3">
    <source>
        <dbReference type="Proteomes" id="UP000799424"/>
    </source>
</evidence>
<feature type="compositionally biased region" description="Basic residues" evidence="1">
    <location>
        <begin position="36"/>
        <end position="45"/>
    </location>
</feature>
<feature type="compositionally biased region" description="Acidic residues" evidence="1">
    <location>
        <begin position="341"/>
        <end position="356"/>
    </location>
</feature>
<feature type="region of interest" description="Disordered" evidence="1">
    <location>
        <begin position="1"/>
        <end position="46"/>
    </location>
</feature>
<dbReference type="AlphaFoldDB" id="A0A6A7ACG1"/>
<name>A0A6A7ACG1_9PLEO</name>
<reference evidence="2" key="1">
    <citation type="journal article" date="2020" name="Stud. Mycol.">
        <title>101 Dothideomycetes genomes: a test case for predicting lifestyles and emergence of pathogens.</title>
        <authorList>
            <person name="Haridas S."/>
            <person name="Albert R."/>
            <person name="Binder M."/>
            <person name="Bloem J."/>
            <person name="Labutti K."/>
            <person name="Salamov A."/>
            <person name="Andreopoulos B."/>
            <person name="Baker S."/>
            <person name="Barry K."/>
            <person name="Bills G."/>
            <person name="Bluhm B."/>
            <person name="Cannon C."/>
            <person name="Castanera R."/>
            <person name="Culley D."/>
            <person name="Daum C."/>
            <person name="Ezra D."/>
            <person name="Gonzalez J."/>
            <person name="Henrissat B."/>
            <person name="Kuo A."/>
            <person name="Liang C."/>
            <person name="Lipzen A."/>
            <person name="Lutzoni F."/>
            <person name="Magnuson J."/>
            <person name="Mondo S."/>
            <person name="Nolan M."/>
            <person name="Ohm R."/>
            <person name="Pangilinan J."/>
            <person name="Park H.-J."/>
            <person name="Ramirez L."/>
            <person name="Alfaro M."/>
            <person name="Sun H."/>
            <person name="Tritt A."/>
            <person name="Yoshinaga Y."/>
            <person name="Zwiers L.-H."/>
            <person name="Turgeon B."/>
            <person name="Goodwin S."/>
            <person name="Spatafora J."/>
            <person name="Crous P."/>
            <person name="Grigoriev I."/>
        </authorList>
    </citation>
    <scope>NUCLEOTIDE SEQUENCE</scope>
    <source>
        <strain evidence="2">CBS 113818</strain>
    </source>
</reference>
<proteinExistence type="predicted"/>
<protein>
    <submittedName>
        <fullName evidence="2">Uncharacterized protein</fullName>
    </submittedName>
</protein>
<organism evidence="2 3">
    <name type="scientific">Ophiobolus disseminans</name>
    <dbReference type="NCBI Taxonomy" id="1469910"/>
    <lineage>
        <taxon>Eukaryota</taxon>
        <taxon>Fungi</taxon>
        <taxon>Dikarya</taxon>
        <taxon>Ascomycota</taxon>
        <taxon>Pezizomycotina</taxon>
        <taxon>Dothideomycetes</taxon>
        <taxon>Pleosporomycetidae</taxon>
        <taxon>Pleosporales</taxon>
        <taxon>Pleosporineae</taxon>
        <taxon>Phaeosphaeriaceae</taxon>
        <taxon>Ophiobolus</taxon>
    </lineage>
</organism>
<keyword evidence="3" id="KW-1185">Reference proteome</keyword>
<gene>
    <name evidence="2" type="ORF">CC86DRAFT_452836</name>
</gene>
<sequence>MAATASLNSLPRLPEPSSSLNGHAPPSAALEAVGARPRRAQRRPTKQASYELCNHAKAYLEGGQFACGYDFLYNLLAAGSSISTPAQPYIGFIAPPAYIALAASLIAYPKITTKTKSREARNGSNAALRYLRCIHTTIDGPAYPIIRKALGFSEENSRRRAPAHRSAAASLSPEPGGDVERIAGEAANAESLWTRAEDFWHVVGWAFNCSRSRKKRWARWKPWLGMMLDFLEADWDFCVRRSNDDESRSEAILQESLLWHYIVGNSRSANRGARRRIVKAILATATPESLKEYPEIWDKETERPQRKKKDDRQLGKVDFETGDMADYDSDTEMRDATADQGDGDDSDNSTDTTDDDGTIHNLHDAIERLGGTGAVELRQRLIALLAQVAANLPTEFTSLSDFFDNILEDFIQLPTITFHALLSTLRLPGLFQVAFCANLLLPLVSGTIPNYFHHEPTQQHFEATLLMLKGTNQSHATNAKISLLLEQMLMYMMNEDALTPTDVLRAAMEAGIQARHGVYGTGKGKRGNAEEEKQAKVLKEACSERMLGLLDLLEMAAGKSAQPLEQDKSGLAFLSFGSVSSLSPPPDSDTEEDG</sequence>
<dbReference type="OrthoDB" id="5411773at2759"/>
<evidence type="ECO:0000256" key="1">
    <source>
        <dbReference type="SAM" id="MobiDB-lite"/>
    </source>
</evidence>
<feature type="compositionally biased region" description="Low complexity" evidence="1">
    <location>
        <begin position="1"/>
        <end position="20"/>
    </location>
</feature>
<feature type="compositionally biased region" description="Acidic residues" evidence="1">
    <location>
        <begin position="320"/>
        <end position="330"/>
    </location>
</feature>
<evidence type="ECO:0000313" key="2">
    <source>
        <dbReference type="EMBL" id="KAF2830398.1"/>
    </source>
</evidence>